<dbReference type="InterPro" id="IPR018715">
    <property type="entry name" value="DUF2239"/>
</dbReference>
<protein>
    <submittedName>
        <fullName evidence="1">DUF2239 family protein</fullName>
    </submittedName>
</protein>
<reference evidence="1 2" key="1">
    <citation type="submission" date="2022-10" db="EMBL/GenBank/DDBJ databases">
        <title>Pararhodobacter sp. nov., isolated from marine algae.</title>
        <authorList>
            <person name="Choi B.J."/>
            <person name="Kim J.M."/>
            <person name="Lee J.K."/>
            <person name="Choi D.G."/>
            <person name="Jeon C.O."/>
        </authorList>
    </citation>
    <scope>NUCLEOTIDE SEQUENCE [LARGE SCALE GENOMIC DNA]</scope>
    <source>
        <strain evidence="1 2">ZQ420</strain>
    </source>
</reference>
<sequence>MTDVTAFRGPDRIAHGPLTQVAPVALAQGALEGAVLVLDDATGRIVDLDPRDWDGTPLTPRRGRPKLGVIPREVTLLQTDWDWLATQRGGASATLRRLVAAARTAEGGAAQRRDALYRAMQVLGGDRPGFEEATRALYAGDAAGVAAQIAAWPADLRTYLLERISAAGLG</sequence>
<comment type="caution">
    <text evidence="1">The sequence shown here is derived from an EMBL/GenBank/DDBJ whole genome shotgun (WGS) entry which is preliminary data.</text>
</comment>
<evidence type="ECO:0000313" key="2">
    <source>
        <dbReference type="Proteomes" id="UP001208938"/>
    </source>
</evidence>
<dbReference type="Pfam" id="PF09998">
    <property type="entry name" value="DUF2239"/>
    <property type="match status" value="2"/>
</dbReference>
<evidence type="ECO:0000313" key="1">
    <source>
        <dbReference type="EMBL" id="MCW1932415.1"/>
    </source>
</evidence>
<dbReference type="Proteomes" id="UP001208938">
    <property type="component" value="Unassembled WGS sequence"/>
</dbReference>
<dbReference type="EMBL" id="JAPDFL010000001">
    <property type="protein sequence ID" value="MCW1932415.1"/>
    <property type="molecule type" value="Genomic_DNA"/>
</dbReference>
<name>A0ABT3GY75_9RHOB</name>
<keyword evidence="2" id="KW-1185">Reference proteome</keyword>
<accession>A0ABT3GY75</accession>
<gene>
    <name evidence="1" type="ORF">OKW52_09140</name>
</gene>
<dbReference type="RefSeq" id="WP_264505419.1">
    <property type="nucleotide sequence ID" value="NZ_JAPDFL010000001.1"/>
</dbReference>
<proteinExistence type="predicted"/>
<organism evidence="1 2">
    <name type="scientific">Pararhodobacter zhoushanensis</name>
    <dbReference type="NCBI Taxonomy" id="2479545"/>
    <lineage>
        <taxon>Bacteria</taxon>
        <taxon>Pseudomonadati</taxon>
        <taxon>Pseudomonadota</taxon>
        <taxon>Alphaproteobacteria</taxon>
        <taxon>Rhodobacterales</taxon>
        <taxon>Paracoccaceae</taxon>
        <taxon>Pararhodobacter</taxon>
    </lineage>
</organism>